<keyword evidence="3" id="KW-1185">Reference proteome</keyword>
<feature type="transmembrane region" description="Helical" evidence="1">
    <location>
        <begin position="18"/>
        <end position="38"/>
    </location>
</feature>
<feature type="transmembrane region" description="Helical" evidence="1">
    <location>
        <begin position="76"/>
        <end position="99"/>
    </location>
</feature>
<keyword evidence="1" id="KW-0812">Transmembrane</keyword>
<organism evidence="2 3">
    <name type="scientific">Adhaeribacter aerolatus</name>
    <dbReference type="NCBI Taxonomy" id="670289"/>
    <lineage>
        <taxon>Bacteria</taxon>
        <taxon>Pseudomonadati</taxon>
        <taxon>Bacteroidota</taxon>
        <taxon>Cytophagia</taxon>
        <taxon>Cytophagales</taxon>
        <taxon>Hymenobacteraceae</taxon>
        <taxon>Adhaeribacter</taxon>
    </lineage>
</organism>
<comment type="caution">
    <text evidence="2">The sequence shown here is derived from an EMBL/GenBank/DDBJ whole genome shotgun (WGS) entry which is preliminary data.</text>
</comment>
<feature type="transmembrane region" description="Helical" evidence="1">
    <location>
        <begin position="44"/>
        <end position="64"/>
    </location>
</feature>
<keyword evidence="1" id="KW-0472">Membrane</keyword>
<feature type="transmembrane region" description="Helical" evidence="1">
    <location>
        <begin position="105"/>
        <end position="127"/>
    </location>
</feature>
<accession>A0A512AYQ9</accession>
<protein>
    <submittedName>
        <fullName evidence="2">Uncharacterized protein</fullName>
    </submittedName>
</protein>
<name>A0A512AYQ9_9BACT</name>
<keyword evidence="1" id="KW-1133">Transmembrane helix</keyword>
<evidence type="ECO:0000256" key="1">
    <source>
        <dbReference type="SAM" id="Phobius"/>
    </source>
</evidence>
<evidence type="ECO:0000313" key="2">
    <source>
        <dbReference type="EMBL" id="GEO04858.1"/>
    </source>
</evidence>
<dbReference type="EMBL" id="BJYS01000018">
    <property type="protein sequence ID" value="GEO04858.1"/>
    <property type="molecule type" value="Genomic_DNA"/>
</dbReference>
<gene>
    <name evidence="2" type="ORF">AAE02nite_25220</name>
</gene>
<proteinExistence type="predicted"/>
<dbReference type="Proteomes" id="UP000321532">
    <property type="component" value="Unassembled WGS sequence"/>
</dbReference>
<reference evidence="2 3" key="1">
    <citation type="submission" date="2019-07" db="EMBL/GenBank/DDBJ databases">
        <title>Whole genome shotgun sequence of Adhaeribacter aerolatus NBRC 106133.</title>
        <authorList>
            <person name="Hosoyama A."/>
            <person name="Uohara A."/>
            <person name="Ohji S."/>
            <person name="Ichikawa N."/>
        </authorList>
    </citation>
    <scope>NUCLEOTIDE SEQUENCE [LARGE SCALE GENOMIC DNA]</scope>
    <source>
        <strain evidence="2 3">NBRC 106133</strain>
    </source>
</reference>
<dbReference type="AlphaFoldDB" id="A0A512AYQ9"/>
<evidence type="ECO:0000313" key="3">
    <source>
        <dbReference type="Proteomes" id="UP000321532"/>
    </source>
</evidence>
<sequence length="140" mass="16479">MVRNFVPYLKPMSFSRNLLVLSLMIVAVIGALIYFTGYNLVHPLAWYMLLFFAVITWATFYFIRKGIGEDAGSFQLYYFGSSVGRVLLCMFVVFFYVYFATERELQFAINFFLIYFIYTGFEIYSILSNLRRISKKQVSE</sequence>